<dbReference type="EMBL" id="CAICTM010000860">
    <property type="protein sequence ID" value="CAB9517505.1"/>
    <property type="molecule type" value="Genomic_DNA"/>
</dbReference>
<comment type="caution">
    <text evidence="2">The sequence shown here is derived from an EMBL/GenBank/DDBJ whole genome shotgun (WGS) entry which is preliminary data.</text>
</comment>
<evidence type="ECO:0000256" key="1">
    <source>
        <dbReference type="ARBA" id="ARBA00022737"/>
    </source>
</evidence>
<gene>
    <name evidence="2" type="ORF">SEMRO_861_G212280.1</name>
</gene>
<reference evidence="2" key="1">
    <citation type="submission" date="2020-06" db="EMBL/GenBank/DDBJ databases">
        <authorList>
            <consortium name="Plant Systems Biology data submission"/>
        </authorList>
    </citation>
    <scope>NUCLEOTIDE SEQUENCE</scope>
    <source>
        <strain evidence="2">D6</strain>
    </source>
</reference>
<dbReference type="InterPro" id="IPR032675">
    <property type="entry name" value="LRR_dom_sf"/>
</dbReference>
<name>A0A9N8EFH9_9STRA</name>
<proteinExistence type="predicted"/>
<protein>
    <submittedName>
        <fullName evidence="2">Uncharacterized protein</fullName>
    </submittedName>
</protein>
<organism evidence="2 3">
    <name type="scientific">Seminavis robusta</name>
    <dbReference type="NCBI Taxonomy" id="568900"/>
    <lineage>
        <taxon>Eukaryota</taxon>
        <taxon>Sar</taxon>
        <taxon>Stramenopiles</taxon>
        <taxon>Ochrophyta</taxon>
        <taxon>Bacillariophyta</taxon>
        <taxon>Bacillariophyceae</taxon>
        <taxon>Bacillariophycidae</taxon>
        <taxon>Naviculales</taxon>
        <taxon>Naviculaceae</taxon>
        <taxon>Seminavis</taxon>
    </lineage>
</organism>
<dbReference type="Gene3D" id="3.80.10.10">
    <property type="entry name" value="Ribonuclease Inhibitor"/>
    <property type="match status" value="1"/>
</dbReference>
<keyword evidence="3" id="KW-1185">Reference proteome</keyword>
<dbReference type="SUPFAM" id="SSF52047">
    <property type="entry name" value="RNI-like"/>
    <property type="match status" value="1"/>
</dbReference>
<dbReference type="Proteomes" id="UP001153069">
    <property type="component" value="Unassembled WGS sequence"/>
</dbReference>
<dbReference type="OrthoDB" id="42132at2759"/>
<evidence type="ECO:0000313" key="2">
    <source>
        <dbReference type="EMBL" id="CAB9517505.1"/>
    </source>
</evidence>
<dbReference type="InterPro" id="IPR052201">
    <property type="entry name" value="LRR-containing_regulator"/>
</dbReference>
<keyword evidence="1" id="KW-0677">Repeat</keyword>
<dbReference type="PANTHER" id="PTHR24111">
    <property type="entry name" value="LEUCINE-RICH REPEAT-CONTAINING PROTEIN 34"/>
    <property type="match status" value="1"/>
</dbReference>
<dbReference type="PANTHER" id="PTHR24111:SF0">
    <property type="entry name" value="LEUCINE-RICH REPEAT-CONTAINING PROTEIN"/>
    <property type="match status" value="1"/>
</dbReference>
<accession>A0A9N8EFH9</accession>
<evidence type="ECO:0000313" key="3">
    <source>
        <dbReference type="Proteomes" id="UP001153069"/>
    </source>
</evidence>
<dbReference type="AlphaFoldDB" id="A0A9N8EFH9"/>
<sequence length="319" mass="36344">MMSNRSAVADRLLENDPTLVKLDLSSSLRITDYEAFRQAMLSNHTVQKVVVDFQWLEEYLPQTEYLLLLATVGRMQGLEKLMIFDHGRNSIPMAALASAMRPASHLKALDVVRLEFSSKQDVTLFAQVMAEHESLERFSSHRLTLASGVTLDELFRTLRALPNLRAVCLSFDWDLRTSYVQDAQSLVTLCQSQSLQELKLWSRQLDDSCCIAIAQALRVNTTLKTLDLQCQIIGNQGIEEITAMMEQNYTIESVRTTGRRMSLSNKIDMYVRLNRAGRVILVNADATKKDWVKVLIEGREDIDAIFYFIRSNPTILDME</sequence>